<dbReference type="InterPro" id="IPR048389">
    <property type="entry name" value="YciQ-like_C"/>
</dbReference>
<feature type="domain" description="DUF2207" evidence="2">
    <location>
        <begin position="34"/>
        <end position="221"/>
    </location>
</feature>
<organism evidence="4 5">
    <name type="scientific">Lactiplantibacillus daowaiensis</name>
    <dbReference type="NCBI Taxonomy" id="2559918"/>
    <lineage>
        <taxon>Bacteria</taxon>
        <taxon>Bacillati</taxon>
        <taxon>Bacillota</taxon>
        <taxon>Bacilli</taxon>
        <taxon>Lactobacillales</taxon>
        <taxon>Lactobacillaceae</taxon>
        <taxon>Lactiplantibacillus</taxon>
    </lineage>
</organism>
<keyword evidence="1" id="KW-0812">Transmembrane</keyword>
<sequence>MQKIKWYWLLMLSIIGGWLVVVVSQPVTAQADYSIDHYRMHVTIQKDGNAVVTQTMTYEFDEDYHGVFNVQDLRGLQGATVKQVTSRINQGAVKTATAATSGANNTYQLTQNQDRFRIKLYRAVSDIDRLQVTYRYDLRGVVTNYADTAELNWKLIGTGWDVDLDDVRLTIQLPAKHIKALQAWTHGPLSGQTKVDRQAGKVVMTVASNPANQFVESHLLFPTSVTATNQRTSTKKRKAAVQKQEAALAKQANAKRQQYARTKRVIYGVTVALLVGTLLVIYWWLRRHPANPHQRPLPIKHYFEVPTVAPAVAQSLWRTRLPDTQALSAEILRAAAAKEIKLETVPGKRHPDVVLTKLKPLTNSFLATCFDQVTTTDTLTFKQLKQFGKRDKKGRLNQWFETWQHEVDRQVATYQDLANYTLRSRWLVFAVLITVFSAIVTVAGGLISPVMALASGVVTSLITLGFWIVAIMQRKRLIINTDAGLVLVGEITGFRQMLKDIGHFNTAEIGDLILWEQILPYATAFGLAQRVAAKLQVDFGSAALADGMLIYYPIFYGDGGTFDLSGVIGDSLSGALSASSGASSAGGNSGGFSGGSSGGFGGGSGGGAF</sequence>
<feature type="domain" description="Predicted membrane protein YciQ-like C-terminal" evidence="3">
    <location>
        <begin position="299"/>
        <end position="535"/>
    </location>
</feature>
<evidence type="ECO:0000259" key="3">
    <source>
        <dbReference type="Pfam" id="PF20990"/>
    </source>
</evidence>
<gene>
    <name evidence="4" type="ORF">ACFP5Y_04695</name>
</gene>
<protein>
    <submittedName>
        <fullName evidence="4">DUF2207 domain-containing protein</fullName>
    </submittedName>
</protein>
<evidence type="ECO:0000256" key="1">
    <source>
        <dbReference type="SAM" id="Phobius"/>
    </source>
</evidence>
<evidence type="ECO:0000313" key="4">
    <source>
        <dbReference type="EMBL" id="MFC6180517.1"/>
    </source>
</evidence>
<feature type="transmembrane region" description="Helical" evidence="1">
    <location>
        <begin position="265"/>
        <end position="285"/>
    </location>
</feature>
<evidence type="ECO:0000313" key="5">
    <source>
        <dbReference type="Proteomes" id="UP001596282"/>
    </source>
</evidence>
<keyword evidence="1" id="KW-0472">Membrane</keyword>
<dbReference type="RefSeq" id="WP_137629408.1">
    <property type="nucleotide sequence ID" value="NZ_BJDJ01000022.1"/>
</dbReference>
<comment type="caution">
    <text evidence="4">The sequence shown here is derived from an EMBL/GenBank/DDBJ whole genome shotgun (WGS) entry which is preliminary data.</text>
</comment>
<dbReference type="EMBL" id="JBHSSC010000012">
    <property type="protein sequence ID" value="MFC6180517.1"/>
    <property type="molecule type" value="Genomic_DNA"/>
</dbReference>
<keyword evidence="5" id="KW-1185">Reference proteome</keyword>
<keyword evidence="1" id="KW-1133">Transmembrane helix</keyword>
<accession>A0ABW1RYG1</accession>
<dbReference type="InterPro" id="IPR018702">
    <property type="entry name" value="DUF2207"/>
</dbReference>
<reference evidence="5" key="1">
    <citation type="journal article" date="2019" name="Int. J. Syst. Evol. Microbiol.">
        <title>The Global Catalogue of Microorganisms (GCM) 10K type strain sequencing project: providing services to taxonomists for standard genome sequencing and annotation.</title>
        <authorList>
            <consortium name="The Broad Institute Genomics Platform"/>
            <consortium name="The Broad Institute Genome Sequencing Center for Infectious Disease"/>
            <person name="Wu L."/>
            <person name="Ma J."/>
        </authorList>
    </citation>
    <scope>NUCLEOTIDE SEQUENCE [LARGE SCALE GENOMIC DNA]</scope>
    <source>
        <strain evidence="5">CCM 8933</strain>
    </source>
</reference>
<evidence type="ECO:0000259" key="2">
    <source>
        <dbReference type="Pfam" id="PF09972"/>
    </source>
</evidence>
<feature type="transmembrane region" description="Helical" evidence="1">
    <location>
        <begin position="453"/>
        <end position="472"/>
    </location>
</feature>
<dbReference type="Pfam" id="PF20990">
    <property type="entry name" value="DUF2207_C"/>
    <property type="match status" value="1"/>
</dbReference>
<name>A0ABW1RYG1_9LACO</name>
<proteinExistence type="predicted"/>
<dbReference type="Pfam" id="PF09972">
    <property type="entry name" value="DUF2207"/>
    <property type="match status" value="1"/>
</dbReference>
<dbReference type="Proteomes" id="UP001596282">
    <property type="component" value="Unassembled WGS sequence"/>
</dbReference>
<feature type="transmembrane region" description="Helical" evidence="1">
    <location>
        <begin position="426"/>
        <end position="447"/>
    </location>
</feature>